<proteinExistence type="predicted"/>
<dbReference type="AlphaFoldDB" id="A0A1A7Y8P3"/>
<protein>
    <submittedName>
        <fullName evidence="1">NADH dehydrogenase (Ubiquinone) 1 alpha subcomplex, 4</fullName>
    </submittedName>
</protein>
<reference evidence="1" key="2">
    <citation type="submission" date="2016-06" db="EMBL/GenBank/DDBJ databases">
        <title>The genome of a short-lived fish provides insights into sex chromosome evolution and the genetic control of aging.</title>
        <authorList>
            <person name="Reichwald K."/>
            <person name="Felder M."/>
            <person name="Petzold A."/>
            <person name="Koch P."/>
            <person name="Groth M."/>
            <person name="Platzer M."/>
        </authorList>
    </citation>
    <scope>NUCLEOTIDE SEQUENCE</scope>
    <source>
        <tissue evidence="1">Brain</tissue>
    </source>
</reference>
<reference evidence="1" key="1">
    <citation type="submission" date="2016-05" db="EMBL/GenBank/DDBJ databases">
        <authorList>
            <person name="Lavstsen T."/>
            <person name="Jespersen J.S."/>
        </authorList>
    </citation>
    <scope>NUCLEOTIDE SEQUENCE</scope>
    <source>
        <tissue evidence="1">Brain</tissue>
    </source>
</reference>
<sequence>SRGLLLSHIHWQLFFITGKYSEYGNYSDPRQCFTLLYCICFLKSIKLFFPAVMYTQNPISTEKHTFLFI</sequence>
<dbReference type="EMBL" id="HADX01004404">
    <property type="protein sequence ID" value="SBP26636.1"/>
    <property type="molecule type" value="Transcribed_RNA"/>
</dbReference>
<evidence type="ECO:0000313" key="1">
    <source>
        <dbReference type="EMBL" id="SBP26636.1"/>
    </source>
</evidence>
<gene>
    <name evidence="1" type="primary">NDUFA4</name>
</gene>
<accession>A0A1A7Y8P3</accession>
<organism evidence="1">
    <name type="scientific">Iconisemion striatum</name>
    <dbReference type="NCBI Taxonomy" id="60296"/>
    <lineage>
        <taxon>Eukaryota</taxon>
        <taxon>Metazoa</taxon>
        <taxon>Chordata</taxon>
        <taxon>Craniata</taxon>
        <taxon>Vertebrata</taxon>
        <taxon>Euteleostomi</taxon>
        <taxon>Actinopterygii</taxon>
        <taxon>Neopterygii</taxon>
        <taxon>Teleostei</taxon>
        <taxon>Neoteleostei</taxon>
        <taxon>Acanthomorphata</taxon>
        <taxon>Ovalentaria</taxon>
        <taxon>Atherinomorphae</taxon>
        <taxon>Cyprinodontiformes</taxon>
        <taxon>Nothobranchiidae</taxon>
        <taxon>Iconisemion</taxon>
    </lineage>
</organism>
<keyword evidence="1" id="KW-0830">Ubiquinone</keyword>
<feature type="non-terminal residue" evidence="1">
    <location>
        <position position="1"/>
    </location>
</feature>
<name>A0A1A7Y8P3_9TELE</name>
<feature type="non-terminal residue" evidence="1">
    <location>
        <position position="69"/>
    </location>
</feature>